<organism evidence="1 2">
    <name type="scientific">Elysia crispata</name>
    <name type="common">lettuce slug</name>
    <dbReference type="NCBI Taxonomy" id="231223"/>
    <lineage>
        <taxon>Eukaryota</taxon>
        <taxon>Metazoa</taxon>
        <taxon>Spiralia</taxon>
        <taxon>Lophotrochozoa</taxon>
        <taxon>Mollusca</taxon>
        <taxon>Gastropoda</taxon>
        <taxon>Heterobranchia</taxon>
        <taxon>Euthyneura</taxon>
        <taxon>Panpulmonata</taxon>
        <taxon>Sacoglossa</taxon>
        <taxon>Placobranchoidea</taxon>
        <taxon>Plakobranchidae</taxon>
        <taxon>Elysia</taxon>
    </lineage>
</organism>
<keyword evidence="2" id="KW-1185">Reference proteome</keyword>
<dbReference type="AlphaFoldDB" id="A0AAE0XTB8"/>
<sequence length="109" mass="12071">MKRKSVTMSQDYNTVTLTVTQTLKFLVELSLGQAPSLVLPLEGILQRNNQQVETSSQHLNSQTKIAKNLSVASRARVEQGLYLGLIADKYWGFLSGINSAWPHEPGLSK</sequence>
<reference evidence="1" key="1">
    <citation type="journal article" date="2023" name="G3 (Bethesda)">
        <title>A reference genome for the long-term kleptoplast-retaining sea slug Elysia crispata morphotype clarki.</title>
        <authorList>
            <person name="Eastman K.E."/>
            <person name="Pendleton A.L."/>
            <person name="Shaikh M.A."/>
            <person name="Suttiyut T."/>
            <person name="Ogas R."/>
            <person name="Tomko P."/>
            <person name="Gavelis G."/>
            <person name="Widhalm J.R."/>
            <person name="Wisecaver J.H."/>
        </authorList>
    </citation>
    <scope>NUCLEOTIDE SEQUENCE</scope>
    <source>
        <strain evidence="1">ECLA1</strain>
    </source>
</reference>
<evidence type="ECO:0000313" key="1">
    <source>
        <dbReference type="EMBL" id="KAK3711006.1"/>
    </source>
</evidence>
<evidence type="ECO:0000313" key="2">
    <source>
        <dbReference type="Proteomes" id="UP001283361"/>
    </source>
</evidence>
<gene>
    <name evidence="1" type="ORF">RRG08_009595</name>
</gene>
<accession>A0AAE0XTB8</accession>
<name>A0AAE0XTB8_9GAST</name>
<dbReference type="EMBL" id="JAWDGP010007625">
    <property type="protein sequence ID" value="KAK3711006.1"/>
    <property type="molecule type" value="Genomic_DNA"/>
</dbReference>
<protein>
    <submittedName>
        <fullName evidence="1">Uncharacterized protein</fullName>
    </submittedName>
</protein>
<dbReference type="Proteomes" id="UP001283361">
    <property type="component" value="Unassembled WGS sequence"/>
</dbReference>
<proteinExistence type="predicted"/>
<comment type="caution">
    <text evidence="1">The sequence shown here is derived from an EMBL/GenBank/DDBJ whole genome shotgun (WGS) entry which is preliminary data.</text>
</comment>